<dbReference type="Pfam" id="PF00023">
    <property type="entry name" value="Ank"/>
    <property type="match status" value="1"/>
</dbReference>
<dbReference type="Gene3D" id="1.25.40.20">
    <property type="entry name" value="Ankyrin repeat-containing domain"/>
    <property type="match status" value="1"/>
</dbReference>
<keyword evidence="1" id="KW-0040">ANK repeat</keyword>
<dbReference type="GeneID" id="20205711"/>
<protein>
    <submittedName>
        <fullName evidence="2 3">Uncharacterized protein</fullName>
    </submittedName>
</protein>
<sequence>MDHTMKIFRCESLEECKGRNDNVYMKLKTAESRNEIEGRSALHLAAARGNVCCCEVLLSNGASPRLQDLISRATPLHIAETLDHLFDFFHTTFVLFDFVPLTNLAYSGFWP</sequence>
<proteinExistence type="predicted"/>
<evidence type="ECO:0000313" key="4">
    <source>
        <dbReference type="Proteomes" id="UP000015101"/>
    </source>
</evidence>
<dbReference type="Proteomes" id="UP000015101">
    <property type="component" value="Unassembled WGS sequence"/>
</dbReference>
<dbReference type="EMBL" id="KB096983">
    <property type="protein sequence ID" value="ESO00266.1"/>
    <property type="molecule type" value="Genomic_DNA"/>
</dbReference>
<dbReference type="EnsemblMetazoa" id="HelroT176125">
    <property type="protein sequence ID" value="HelroP176125"/>
    <property type="gene ID" value="HelroG176125"/>
</dbReference>
<dbReference type="AlphaFoldDB" id="T1FA62"/>
<gene>
    <name evidence="3" type="primary">20205711</name>
    <name evidence="2" type="ORF">HELRODRAFT_176125</name>
</gene>
<dbReference type="EMBL" id="AMQM01005554">
    <property type="status" value="NOT_ANNOTATED_CDS"/>
    <property type="molecule type" value="Genomic_DNA"/>
</dbReference>
<dbReference type="RefSeq" id="XP_009021700.1">
    <property type="nucleotide sequence ID" value="XM_009023452.1"/>
</dbReference>
<dbReference type="InterPro" id="IPR002110">
    <property type="entry name" value="Ankyrin_rpt"/>
</dbReference>
<dbReference type="InterPro" id="IPR036770">
    <property type="entry name" value="Ankyrin_rpt-contain_sf"/>
</dbReference>
<name>T1FA62_HELRO</name>
<reference evidence="4" key="1">
    <citation type="submission" date="2012-12" db="EMBL/GenBank/DDBJ databases">
        <authorList>
            <person name="Hellsten U."/>
            <person name="Grimwood J."/>
            <person name="Chapman J.A."/>
            <person name="Shapiro H."/>
            <person name="Aerts A."/>
            <person name="Otillar R.P."/>
            <person name="Terry A.Y."/>
            <person name="Boore J.L."/>
            <person name="Simakov O."/>
            <person name="Marletaz F."/>
            <person name="Cho S.-J."/>
            <person name="Edsinger-Gonzales E."/>
            <person name="Havlak P."/>
            <person name="Kuo D.-H."/>
            <person name="Larsson T."/>
            <person name="Lv J."/>
            <person name="Arendt D."/>
            <person name="Savage R."/>
            <person name="Osoegawa K."/>
            <person name="de Jong P."/>
            <person name="Lindberg D.R."/>
            <person name="Seaver E.C."/>
            <person name="Weisblat D.A."/>
            <person name="Putnam N.H."/>
            <person name="Grigoriev I.V."/>
            <person name="Rokhsar D.S."/>
        </authorList>
    </citation>
    <scope>NUCLEOTIDE SEQUENCE</scope>
</reference>
<dbReference type="SUPFAM" id="SSF48403">
    <property type="entry name" value="Ankyrin repeat"/>
    <property type="match status" value="1"/>
</dbReference>
<accession>T1FA62</accession>
<dbReference type="InParanoid" id="T1FA62"/>
<organism evidence="3 4">
    <name type="scientific">Helobdella robusta</name>
    <name type="common">Californian leech</name>
    <dbReference type="NCBI Taxonomy" id="6412"/>
    <lineage>
        <taxon>Eukaryota</taxon>
        <taxon>Metazoa</taxon>
        <taxon>Spiralia</taxon>
        <taxon>Lophotrochozoa</taxon>
        <taxon>Annelida</taxon>
        <taxon>Clitellata</taxon>
        <taxon>Hirudinea</taxon>
        <taxon>Rhynchobdellida</taxon>
        <taxon>Glossiphoniidae</taxon>
        <taxon>Helobdella</taxon>
    </lineage>
</organism>
<reference evidence="3" key="3">
    <citation type="submission" date="2015-06" db="UniProtKB">
        <authorList>
            <consortium name="EnsemblMetazoa"/>
        </authorList>
    </citation>
    <scope>IDENTIFICATION</scope>
</reference>
<dbReference type="OrthoDB" id="6279784at2759"/>
<evidence type="ECO:0000313" key="2">
    <source>
        <dbReference type="EMBL" id="ESO00266.1"/>
    </source>
</evidence>
<dbReference type="PROSITE" id="PS50088">
    <property type="entry name" value="ANK_REPEAT"/>
    <property type="match status" value="1"/>
</dbReference>
<dbReference type="CTD" id="20205711"/>
<evidence type="ECO:0000256" key="1">
    <source>
        <dbReference type="PROSITE-ProRule" id="PRU00023"/>
    </source>
</evidence>
<dbReference type="KEGG" id="hro:HELRODRAFT_176125"/>
<feature type="repeat" description="ANK" evidence="1">
    <location>
        <begin position="37"/>
        <end position="69"/>
    </location>
</feature>
<reference evidence="2 4" key="2">
    <citation type="journal article" date="2013" name="Nature">
        <title>Insights into bilaterian evolution from three spiralian genomes.</title>
        <authorList>
            <person name="Simakov O."/>
            <person name="Marletaz F."/>
            <person name="Cho S.J."/>
            <person name="Edsinger-Gonzales E."/>
            <person name="Havlak P."/>
            <person name="Hellsten U."/>
            <person name="Kuo D.H."/>
            <person name="Larsson T."/>
            <person name="Lv J."/>
            <person name="Arendt D."/>
            <person name="Savage R."/>
            <person name="Osoegawa K."/>
            <person name="de Jong P."/>
            <person name="Grimwood J."/>
            <person name="Chapman J.A."/>
            <person name="Shapiro H."/>
            <person name="Aerts A."/>
            <person name="Otillar R.P."/>
            <person name="Terry A.Y."/>
            <person name="Boore J.L."/>
            <person name="Grigoriev I.V."/>
            <person name="Lindberg D.R."/>
            <person name="Seaver E.C."/>
            <person name="Weisblat D.A."/>
            <person name="Putnam N.H."/>
            <person name="Rokhsar D.S."/>
        </authorList>
    </citation>
    <scope>NUCLEOTIDE SEQUENCE</scope>
</reference>
<evidence type="ECO:0000313" key="3">
    <source>
        <dbReference type="EnsemblMetazoa" id="HelroP176125"/>
    </source>
</evidence>
<keyword evidence="4" id="KW-1185">Reference proteome</keyword>
<dbReference type="HOGENOM" id="CLU_2161069_0_0_1"/>
<dbReference type="PROSITE" id="PS50297">
    <property type="entry name" value="ANK_REP_REGION"/>
    <property type="match status" value="1"/>
</dbReference>